<dbReference type="Pfam" id="PF10026">
    <property type="entry name" value="DUF2268"/>
    <property type="match status" value="1"/>
</dbReference>
<feature type="domain" description="DUF2268" evidence="1">
    <location>
        <begin position="50"/>
        <end position="216"/>
    </location>
</feature>
<evidence type="ECO:0000259" key="1">
    <source>
        <dbReference type="Pfam" id="PF10026"/>
    </source>
</evidence>
<proteinExistence type="predicted"/>
<evidence type="ECO:0000313" key="2">
    <source>
        <dbReference type="EMBL" id="AVH29123.1"/>
    </source>
</evidence>
<dbReference type="EMBL" id="CP014133">
    <property type="protein sequence ID" value="AVH29123.1"/>
    <property type="molecule type" value="Genomic_DNA"/>
</dbReference>
<reference evidence="3" key="1">
    <citation type="submission" date="2017-12" db="EMBL/GenBank/DDBJ databases">
        <title>FDA dAtabase for Regulatory Grade micrObial Sequences (FDA-ARGOS): Supporting development and validation of Infectious Disease Dx tests.</title>
        <authorList>
            <person name="Hoffmann M."/>
            <person name="Allard M."/>
            <person name="Evans P."/>
            <person name="Brown E."/>
            <person name="Tallon L.J."/>
            <person name="Sadzewicz L."/>
            <person name="Sengamalay N."/>
            <person name="Ott S."/>
            <person name="Godinez A."/>
            <person name="Nagaraj S."/>
            <person name="Vavikolanu K."/>
            <person name="Aluvathingal J."/>
            <person name="Nadendla S."/>
            <person name="Hobson J."/>
            <person name="Sichtig H."/>
        </authorList>
    </citation>
    <scope>NUCLEOTIDE SEQUENCE [LARGE SCALE GENOMIC DNA]</scope>
    <source>
        <strain evidence="3">LMG 3418</strain>
    </source>
</reference>
<organism evidence="2 3">
    <name type="scientific">Vibrio diabolicus</name>
    <dbReference type="NCBI Taxonomy" id="50719"/>
    <lineage>
        <taxon>Bacteria</taxon>
        <taxon>Pseudomonadati</taxon>
        <taxon>Pseudomonadota</taxon>
        <taxon>Gammaproteobacteria</taxon>
        <taxon>Vibrionales</taxon>
        <taxon>Vibrionaceae</taxon>
        <taxon>Vibrio</taxon>
        <taxon>Vibrio diabolicus subgroup</taxon>
    </lineage>
</organism>
<dbReference type="Proteomes" id="UP000237665">
    <property type="component" value="Chromosome 2"/>
</dbReference>
<dbReference type="RefSeq" id="WP_104973220.1">
    <property type="nucleotide sequence ID" value="NZ_CP014133.1"/>
</dbReference>
<accession>A0ABM6SFW2</accession>
<name>A0ABM6SFW2_9VIBR</name>
<evidence type="ECO:0000313" key="3">
    <source>
        <dbReference type="Proteomes" id="UP000237665"/>
    </source>
</evidence>
<gene>
    <name evidence="2" type="ORF">AL468_18280</name>
</gene>
<protein>
    <recommendedName>
        <fullName evidence="1">DUF2268 domain-containing protein</fullName>
    </recommendedName>
</protein>
<sequence>MSYRVTLLNATGELSPIAEYLHQKLDDLSSQLSSYFDLSNNDLSSNDLSNVDLTISPFDRNDVPQTGIGGYGLSAHRVEILLDTQRADIKNVIDKELAAVLAHELHHLFRMRAGENGVALGDVLIMEGLACHFERKVNGGVTPSLFENIKDQDWRPFYAEMKDKLTSLDYNFDAHFLGSDESRWPKYMGYWVGYNLVAEYLADFQGSELDLVGAKAELFYQ</sequence>
<dbReference type="InterPro" id="IPR018728">
    <property type="entry name" value="DUF2268"/>
</dbReference>
<keyword evidence="3" id="KW-1185">Reference proteome</keyword>